<feature type="compositionally biased region" description="Pro residues" evidence="1">
    <location>
        <begin position="131"/>
        <end position="145"/>
    </location>
</feature>
<reference evidence="2 3" key="1">
    <citation type="submission" date="2014-06" db="EMBL/GenBank/DDBJ databases">
        <title>Evolutionary Origins and Diversification of the Mycorrhizal Mutualists.</title>
        <authorList>
            <consortium name="DOE Joint Genome Institute"/>
            <consortium name="Mycorrhizal Genomics Consortium"/>
            <person name="Kohler A."/>
            <person name="Kuo A."/>
            <person name="Nagy L.G."/>
            <person name="Floudas D."/>
            <person name="Copeland A."/>
            <person name="Barry K.W."/>
            <person name="Cichocki N."/>
            <person name="Veneault-Fourrey C."/>
            <person name="LaButti K."/>
            <person name="Lindquist E.A."/>
            <person name="Lipzen A."/>
            <person name="Lundell T."/>
            <person name="Morin E."/>
            <person name="Murat C."/>
            <person name="Riley R."/>
            <person name="Ohm R."/>
            <person name="Sun H."/>
            <person name="Tunlid A."/>
            <person name="Henrissat B."/>
            <person name="Grigoriev I.V."/>
            <person name="Hibbett D.S."/>
            <person name="Martin F."/>
        </authorList>
    </citation>
    <scope>NUCLEOTIDE SEQUENCE [LARGE SCALE GENOMIC DNA]</scope>
    <source>
        <strain evidence="2 3">SS14</strain>
    </source>
</reference>
<evidence type="ECO:0000313" key="2">
    <source>
        <dbReference type="EMBL" id="KIJ44535.1"/>
    </source>
</evidence>
<dbReference type="EMBL" id="KN837117">
    <property type="protein sequence ID" value="KIJ44535.1"/>
    <property type="molecule type" value="Genomic_DNA"/>
</dbReference>
<feature type="compositionally biased region" description="Low complexity" evidence="1">
    <location>
        <begin position="116"/>
        <end position="130"/>
    </location>
</feature>
<organism evidence="2 3">
    <name type="scientific">Sphaerobolus stellatus (strain SS14)</name>
    <dbReference type="NCBI Taxonomy" id="990650"/>
    <lineage>
        <taxon>Eukaryota</taxon>
        <taxon>Fungi</taxon>
        <taxon>Dikarya</taxon>
        <taxon>Basidiomycota</taxon>
        <taxon>Agaricomycotina</taxon>
        <taxon>Agaricomycetes</taxon>
        <taxon>Phallomycetidae</taxon>
        <taxon>Geastrales</taxon>
        <taxon>Sphaerobolaceae</taxon>
        <taxon>Sphaerobolus</taxon>
    </lineage>
</organism>
<sequence length="145" mass="14564">MDIETENVPNHDTDVPTGDINTVITSGNDQVRPTSAAPAANPNKCSAKELDTEPIPPNSSTSHIVKKSKTTKGLSATSGKRSAGPANGDSPIITSAYADSSATNLNASNAPNHGISNASNSTNTASSGSAPAPPPLIPPSCSPTF</sequence>
<dbReference type="AlphaFoldDB" id="A0A0C9VZK7"/>
<protein>
    <submittedName>
        <fullName evidence="2">Uncharacterized protein</fullName>
    </submittedName>
</protein>
<feature type="compositionally biased region" description="Polar residues" evidence="1">
    <location>
        <begin position="71"/>
        <end position="80"/>
    </location>
</feature>
<evidence type="ECO:0000256" key="1">
    <source>
        <dbReference type="SAM" id="MobiDB-lite"/>
    </source>
</evidence>
<dbReference type="Proteomes" id="UP000054279">
    <property type="component" value="Unassembled WGS sequence"/>
</dbReference>
<name>A0A0C9VZK7_SPHS4</name>
<gene>
    <name evidence="2" type="ORF">M422DRAFT_47285</name>
</gene>
<proteinExistence type="predicted"/>
<evidence type="ECO:0000313" key="3">
    <source>
        <dbReference type="Proteomes" id="UP000054279"/>
    </source>
</evidence>
<feature type="region of interest" description="Disordered" evidence="1">
    <location>
        <begin position="1"/>
        <end position="145"/>
    </location>
</feature>
<feature type="compositionally biased region" description="Polar residues" evidence="1">
    <location>
        <begin position="97"/>
        <end position="115"/>
    </location>
</feature>
<feature type="compositionally biased region" description="Polar residues" evidence="1">
    <location>
        <begin position="19"/>
        <end position="33"/>
    </location>
</feature>
<accession>A0A0C9VZK7</accession>
<keyword evidence="3" id="KW-1185">Reference proteome</keyword>
<dbReference type="HOGENOM" id="CLU_1788037_0_0_1"/>